<dbReference type="RefSeq" id="WP_382219178.1">
    <property type="nucleotide sequence ID" value="NZ_JBHTCA010000001.1"/>
</dbReference>
<feature type="domain" description="EamA" evidence="7">
    <location>
        <begin position="156"/>
        <end position="291"/>
    </location>
</feature>
<accession>A0ABW2QFX6</accession>
<protein>
    <submittedName>
        <fullName evidence="8">DMT family transporter</fullName>
    </submittedName>
</protein>
<organism evidence="8 9">
    <name type="scientific">Hydrogenophaga atypica</name>
    <dbReference type="NCBI Taxonomy" id="249409"/>
    <lineage>
        <taxon>Bacteria</taxon>
        <taxon>Pseudomonadati</taxon>
        <taxon>Pseudomonadota</taxon>
        <taxon>Betaproteobacteria</taxon>
        <taxon>Burkholderiales</taxon>
        <taxon>Comamonadaceae</taxon>
        <taxon>Hydrogenophaga</taxon>
    </lineage>
</organism>
<feature type="transmembrane region" description="Helical" evidence="6">
    <location>
        <begin position="36"/>
        <end position="57"/>
    </location>
</feature>
<keyword evidence="4 6" id="KW-1133">Transmembrane helix</keyword>
<feature type="transmembrane region" description="Helical" evidence="6">
    <location>
        <begin position="78"/>
        <end position="98"/>
    </location>
</feature>
<evidence type="ECO:0000313" key="9">
    <source>
        <dbReference type="Proteomes" id="UP001596501"/>
    </source>
</evidence>
<feature type="transmembrane region" description="Helical" evidence="6">
    <location>
        <begin position="104"/>
        <end position="122"/>
    </location>
</feature>
<dbReference type="Pfam" id="PF00892">
    <property type="entry name" value="EamA"/>
    <property type="match status" value="2"/>
</dbReference>
<feature type="transmembrane region" description="Helical" evidence="6">
    <location>
        <begin position="152"/>
        <end position="170"/>
    </location>
</feature>
<dbReference type="SUPFAM" id="SSF103481">
    <property type="entry name" value="Multidrug resistance efflux transporter EmrE"/>
    <property type="match status" value="2"/>
</dbReference>
<keyword evidence="9" id="KW-1185">Reference proteome</keyword>
<dbReference type="InterPro" id="IPR050638">
    <property type="entry name" value="AA-Vitamin_Transporters"/>
</dbReference>
<dbReference type="EMBL" id="JBHTCA010000001">
    <property type="protein sequence ID" value="MFC7407507.1"/>
    <property type="molecule type" value="Genomic_DNA"/>
</dbReference>
<feature type="transmembrane region" description="Helical" evidence="6">
    <location>
        <begin position="129"/>
        <end position="146"/>
    </location>
</feature>
<feature type="transmembrane region" description="Helical" evidence="6">
    <location>
        <begin position="218"/>
        <end position="240"/>
    </location>
</feature>
<feature type="domain" description="EamA" evidence="7">
    <location>
        <begin position="9"/>
        <end position="144"/>
    </location>
</feature>
<keyword evidence="5 6" id="KW-0472">Membrane</keyword>
<evidence type="ECO:0000259" key="7">
    <source>
        <dbReference type="Pfam" id="PF00892"/>
    </source>
</evidence>
<feature type="transmembrane region" description="Helical" evidence="6">
    <location>
        <begin position="247"/>
        <end position="268"/>
    </location>
</feature>
<evidence type="ECO:0000256" key="6">
    <source>
        <dbReference type="SAM" id="Phobius"/>
    </source>
</evidence>
<dbReference type="Proteomes" id="UP001596501">
    <property type="component" value="Unassembled WGS sequence"/>
</dbReference>
<evidence type="ECO:0000256" key="2">
    <source>
        <dbReference type="ARBA" id="ARBA00022475"/>
    </source>
</evidence>
<dbReference type="PANTHER" id="PTHR32322">
    <property type="entry name" value="INNER MEMBRANE TRANSPORTER"/>
    <property type="match status" value="1"/>
</dbReference>
<keyword evidence="3 6" id="KW-0812">Transmembrane</keyword>
<evidence type="ECO:0000256" key="5">
    <source>
        <dbReference type="ARBA" id="ARBA00023136"/>
    </source>
</evidence>
<evidence type="ECO:0000256" key="4">
    <source>
        <dbReference type="ARBA" id="ARBA00022989"/>
    </source>
</evidence>
<feature type="transmembrane region" description="Helical" evidence="6">
    <location>
        <begin position="182"/>
        <end position="206"/>
    </location>
</feature>
<reference evidence="9" key="1">
    <citation type="journal article" date="2019" name="Int. J. Syst. Evol. Microbiol.">
        <title>The Global Catalogue of Microorganisms (GCM) 10K type strain sequencing project: providing services to taxonomists for standard genome sequencing and annotation.</title>
        <authorList>
            <consortium name="The Broad Institute Genomics Platform"/>
            <consortium name="The Broad Institute Genome Sequencing Center for Infectious Disease"/>
            <person name="Wu L."/>
            <person name="Ma J."/>
        </authorList>
    </citation>
    <scope>NUCLEOTIDE SEQUENCE [LARGE SCALE GENOMIC DNA]</scope>
    <source>
        <strain evidence="9">CGMCC 1.12371</strain>
    </source>
</reference>
<evidence type="ECO:0000256" key="1">
    <source>
        <dbReference type="ARBA" id="ARBA00004651"/>
    </source>
</evidence>
<dbReference type="PANTHER" id="PTHR32322:SF18">
    <property type="entry name" value="S-ADENOSYLMETHIONINE_S-ADENOSYLHOMOCYSTEINE TRANSPORTER"/>
    <property type="match status" value="1"/>
</dbReference>
<comment type="caution">
    <text evidence="8">The sequence shown here is derived from an EMBL/GenBank/DDBJ whole genome shotgun (WGS) entry which is preliminary data.</text>
</comment>
<keyword evidence="2" id="KW-1003">Cell membrane</keyword>
<gene>
    <name evidence="8" type="ORF">ACFQPB_01390</name>
</gene>
<evidence type="ECO:0000313" key="8">
    <source>
        <dbReference type="EMBL" id="MFC7407507.1"/>
    </source>
</evidence>
<proteinExistence type="predicted"/>
<feature type="transmembrane region" description="Helical" evidence="6">
    <location>
        <begin position="274"/>
        <end position="292"/>
    </location>
</feature>
<sequence>MARLSSRQLILLVLLTVCWGLNWPVMKSGIADFPPLTFRALSLWLGLPVLGLGLVCLKVPFSLPRGPGGAHWRELAKLATTNMFVWHACMIIALGMLSSGRAAILGYTMPIFSALIGAWLFGNVVNRRGWLGVGAAALGVLLLLWHEVTTLSGNPLGVGLALFAAATWALGTQQLRQTTLQVNTLTLSFWMTALTAVVVSVLAWALEDADLRHIPTATAWAVVYNAVLIFGFAHATWFYLARSLPPVASTLSVMLIPVLGVFSGAWWLNEVLHWQDWAAVALMVVSIASVLWPSRAAERQ</sequence>
<comment type="subcellular location">
    <subcellularLocation>
        <location evidence="1">Cell membrane</location>
        <topology evidence="1">Multi-pass membrane protein</topology>
    </subcellularLocation>
</comment>
<dbReference type="InterPro" id="IPR037185">
    <property type="entry name" value="EmrE-like"/>
</dbReference>
<dbReference type="InterPro" id="IPR000620">
    <property type="entry name" value="EamA_dom"/>
</dbReference>
<evidence type="ECO:0000256" key="3">
    <source>
        <dbReference type="ARBA" id="ARBA00022692"/>
    </source>
</evidence>
<name>A0ABW2QFX6_9BURK</name>